<reference evidence="1" key="1">
    <citation type="submission" date="2016-08" db="EMBL/GenBank/DDBJ databases">
        <authorList>
            <person name="Ngugi D.K."/>
            <person name="Miyake S."/>
            <person name="Stingl U."/>
        </authorList>
    </citation>
    <scope>NUCLEOTIDE SEQUENCE</scope>
    <source>
        <strain evidence="1">SCG-B11WGA-EpuloA1</strain>
    </source>
</reference>
<proteinExistence type="predicted"/>
<organism evidence="1 2">
    <name type="scientific">Candidatus Epulonipiscium fishelsonii</name>
    <dbReference type="NCBI Taxonomy" id="77094"/>
    <lineage>
        <taxon>Bacteria</taxon>
        <taxon>Bacillati</taxon>
        <taxon>Bacillota</taxon>
        <taxon>Clostridia</taxon>
        <taxon>Lachnospirales</taxon>
        <taxon>Lachnospiraceae</taxon>
        <taxon>Candidatus Epulonipiscium</taxon>
    </lineage>
</organism>
<sequence>MRISIQWKIVGIYLSVVLVIMIVSGTFIILKVEDQYFKKVKSETENTARNIRDILILDGGINFDENRDSMITSLKNIITLDEEITIYILDKYGEVQISLGKDYKRGDYVNQNDPHNVVNKSLLSKDLSTTEWNYFLSQSSSHENSVEHALPILNENNDIEAIIYVLSSSDIIYDNVNSVMQTLSLGSAFALCIAFLFSSVFANMITRPIKELTTSSKLLTHGSFKKIPISSTDEIGQLTQSFNFMATELSRTMRDISSEKNKLERILENMADGVMAFNRQGVLIHANSVCYDMLDQTAMDHRFDFIFPNLGIDISFDDILADAIDYKKGITIQVDYKYINFHFAPYESNGGEREGLTVVMQDVTSQQKLDQMRKDFVANVSHELRTPLTTVKSYAETLMDGAIEDKDMALNFLSVVAKEVDRMTMLVQDLLELSRIDNKQMQLNMEIIDIKTLVQDTIEAQLIQAENKGHTLICEWDKNVEYLAEGDSARIRQIFHNILSNAIKYSPDPGKIFIRIFKNKDIVVQIQDNGLGIGKRDLERIFERFYRVDKARSRQMGGTGLGLSIAKEMIELHGGEIKVSSKLDKGTIVTIYFKAYNTN</sequence>
<dbReference type="Proteomes" id="UP000188605">
    <property type="component" value="Unassembled WGS sequence"/>
</dbReference>
<evidence type="ECO:0000313" key="1">
    <source>
        <dbReference type="EMBL" id="ONI37547.1"/>
    </source>
</evidence>
<comment type="caution">
    <text evidence="1">The sequence shown here is derived from an EMBL/GenBank/DDBJ whole genome shotgun (WGS) entry which is preliminary data.</text>
</comment>
<evidence type="ECO:0000313" key="2">
    <source>
        <dbReference type="Proteomes" id="UP000188605"/>
    </source>
</evidence>
<accession>A0ACC8X7B7</accession>
<protein>
    <submittedName>
        <fullName evidence="1">Uncharacterized protein</fullName>
    </submittedName>
</protein>
<keyword evidence="2" id="KW-1185">Reference proteome</keyword>
<dbReference type="EMBL" id="LJDB01000109">
    <property type="protein sequence ID" value="ONI37547.1"/>
    <property type="molecule type" value="Genomic_DNA"/>
</dbReference>
<gene>
    <name evidence="1" type="ORF">AN396_12845</name>
</gene>
<name>A0ACC8X7B7_9FIRM</name>